<comment type="caution">
    <text evidence="1">The sequence shown here is derived from an EMBL/GenBank/DDBJ whole genome shotgun (WGS) entry which is preliminary data.</text>
</comment>
<organism evidence="1 2">
    <name type="scientific">Caerostris extrusa</name>
    <name type="common">Bark spider</name>
    <name type="synonym">Caerostris bankana</name>
    <dbReference type="NCBI Taxonomy" id="172846"/>
    <lineage>
        <taxon>Eukaryota</taxon>
        <taxon>Metazoa</taxon>
        <taxon>Ecdysozoa</taxon>
        <taxon>Arthropoda</taxon>
        <taxon>Chelicerata</taxon>
        <taxon>Arachnida</taxon>
        <taxon>Araneae</taxon>
        <taxon>Araneomorphae</taxon>
        <taxon>Entelegynae</taxon>
        <taxon>Araneoidea</taxon>
        <taxon>Araneidae</taxon>
        <taxon>Caerostris</taxon>
    </lineage>
</organism>
<proteinExistence type="predicted"/>
<gene>
    <name evidence="1" type="ORF">CEXT_815311</name>
</gene>
<dbReference type="AlphaFoldDB" id="A0AAV4PV86"/>
<evidence type="ECO:0000313" key="1">
    <source>
        <dbReference type="EMBL" id="GIX99845.1"/>
    </source>
</evidence>
<accession>A0AAV4PV86</accession>
<dbReference type="Proteomes" id="UP001054945">
    <property type="component" value="Unassembled WGS sequence"/>
</dbReference>
<dbReference type="EMBL" id="BPLR01005105">
    <property type="protein sequence ID" value="GIX99845.1"/>
    <property type="molecule type" value="Genomic_DNA"/>
</dbReference>
<sequence length="80" mass="9063">MTNQVYKRSSPTSETNLAGKQRCRSNCSIQRLCHNSLSIGFRDTFILDRQIPGRCLNVLKSNEYAMEIPTNSLSIQMPAK</sequence>
<protein>
    <submittedName>
        <fullName evidence="1">Uncharacterized protein</fullName>
    </submittedName>
</protein>
<reference evidence="1 2" key="1">
    <citation type="submission" date="2021-06" db="EMBL/GenBank/DDBJ databases">
        <title>Caerostris extrusa draft genome.</title>
        <authorList>
            <person name="Kono N."/>
            <person name="Arakawa K."/>
        </authorList>
    </citation>
    <scope>NUCLEOTIDE SEQUENCE [LARGE SCALE GENOMIC DNA]</scope>
</reference>
<keyword evidence="2" id="KW-1185">Reference proteome</keyword>
<name>A0AAV4PV86_CAEEX</name>
<evidence type="ECO:0000313" key="2">
    <source>
        <dbReference type="Proteomes" id="UP001054945"/>
    </source>
</evidence>